<accession>A0A8J3ZIY6</accession>
<proteinExistence type="predicted"/>
<evidence type="ECO:0000313" key="1">
    <source>
        <dbReference type="EMBL" id="GIJ62391.1"/>
    </source>
</evidence>
<name>A0A8J3ZIY6_9ACTN</name>
<keyword evidence="2" id="KW-1185">Reference proteome</keyword>
<gene>
    <name evidence="1" type="ORF">Vau01_099070</name>
</gene>
<dbReference type="Proteomes" id="UP000612585">
    <property type="component" value="Unassembled WGS sequence"/>
</dbReference>
<organism evidence="1 2">
    <name type="scientific">Virgisporangium aurantiacum</name>
    <dbReference type="NCBI Taxonomy" id="175570"/>
    <lineage>
        <taxon>Bacteria</taxon>
        <taxon>Bacillati</taxon>
        <taxon>Actinomycetota</taxon>
        <taxon>Actinomycetes</taxon>
        <taxon>Micromonosporales</taxon>
        <taxon>Micromonosporaceae</taxon>
        <taxon>Virgisporangium</taxon>
    </lineage>
</organism>
<dbReference type="EMBL" id="BOPG01000077">
    <property type="protein sequence ID" value="GIJ62391.1"/>
    <property type="molecule type" value="Genomic_DNA"/>
</dbReference>
<reference evidence="1" key="1">
    <citation type="submission" date="2021-01" db="EMBL/GenBank/DDBJ databases">
        <title>Whole genome shotgun sequence of Virgisporangium aurantiacum NBRC 16421.</title>
        <authorList>
            <person name="Komaki H."/>
            <person name="Tamura T."/>
        </authorList>
    </citation>
    <scope>NUCLEOTIDE SEQUENCE</scope>
    <source>
        <strain evidence="1">NBRC 16421</strain>
    </source>
</reference>
<sequence>MIEGWRRDIALVLAVHSVAKQARSLRQVRDPKSRHLGQWANGILQRATGPEL</sequence>
<evidence type="ECO:0000313" key="2">
    <source>
        <dbReference type="Proteomes" id="UP000612585"/>
    </source>
</evidence>
<dbReference type="AlphaFoldDB" id="A0A8J3ZIY6"/>
<comment type="caution">
    <text evidence="1">The sequence shown here is derived from an EMBL/GenBank/DDBJ whole genome shotgun (WGS) entry which is preliminary data.</text>
</comment>
<protein>
    <submittedName>
        <fullName evidence="1">Uncharacterized protein</fullName>
    </submittedName>
</protein>